<protein>
    <submittedName>
        <fullName evidence="6">Serine/threonine-protein kinase HipA</fullName>
    </submittedName>
</protein>
<dbReference type="InterPro" id="IPR012893">
    <property type="entry name" value="HipA-like_C"/>
</dbReference>
<keyword evidence="7" id="KW-1185">Reference proteome</keyword>
<evidence type="ECO:0000259" key="5">
    <source>
        <dbReference type="Pfam" id="PF13657"/>
    </source>
</evidence>
<name>A0A4R2N3N9_9BURK</name>
<dbReference type="InterPro" id="IPR052028">
    <property type="entry name" value="HipA_Ser/Thr_kinase"/>
</dbReference>
<accession>A0A4R2N3N9</accession>
<evidence type="ECO:0000256" key="2">
    <source>
        <dbReference type="ARBA" id="ARBA00022679"/>
    </source>
</evidence>
<dbReference type="Pfam" id="PF07804">
    <property type="entry name" value="HipA_C"/>
    <property type="match status" value="1"/>
</dbReference>
<keyword evidence="2" id="KW-0808">Transferase</keyword>
<keyword evidence="3 6" id="KW-0418">Kinase</keyword>
<dbReference type="Proteomes" id="UP000295182">
    <property type="component" value="Unassembled WGS sequence"/>
</dbReference>
<dbReference type="AlphaFoldDB" id="A0A4R2N3N9"/>
<proteinExistence type="inferred from homology"/>
<gene>
    <name evidence="6" type="ORF">EV674_1296</name>
</gene>
<dbReference type="InterPro" id="IPR017508">
    <property type="entry name" value="HipA_N1"/>
</dbReference>
<feature type="domain" description="HipA-like C-terminal" evidence="4">
    <location>
        <begin position="143"/>
        <end position="375"/>
    </location>
</feature>
<dbReference type="Pfam" id="PF13657">
    <property type="entry name" value="Couple_hipA"/>
    <property type="match status" value="1"/>
</dbReference>
<dbReference type="OrthoDB" id="9805913at2"/>
<dbReference type="PANTHER" id="PTHR37419">
    <property type="entry name" value="SERINE/THREONINE-PROTEIN KINASE TOXIN HIPA"/>
    <property type="match status" value="1"/>
</dbReference>
<reference evidence="6 7" key="1">
    <citation type="submission" date="2019-03" db="EMBL/GenBank/DDBJ databases">
        <title>Genomic Encyclopedia of Type Strains, Phase IV (KMG-IV): sequencing the most valuable type-strain genomes for metagenomic binning, comparative biology and taxonomic classification.</title>
        <authorList>
            <person name="Goeker M."/>
        </authorList>
    </citation>
    <scope>NUCLEOTIDE SEQUENCE [LARGE SCALE GENOMIC DNA]</scope>
    <source>
        <strain evidence="6 7">DSM 1837</strain>
    </source>
</reference>
<evidence type="ECO:0000313" key="7">
    <source>
        <dbReference type="Proteomes" id="UP000295182"/>
    </source>
</evidence>
<dbReference type="PANTHER" id="PTHR37419:SF1">
    <property type="entry name" value="SERINE_THREONINE-PROTEIN KINASE TOXIN HIPA"/>
    <property type="match status" value="1"/>
</dbReference>
<organism evidence="6 7">
    <name type="scientific">Simplicispira metamorpha</name>
    <dbReference type="NCBI Taxonomy" id="80881"/>
    <lineage>
        <taxon>Bacteria</taxon>
        <taxon>Pseudomonadati</taxon>
        <taxon>Pseudomonadota</taxon>
        <taxon>Betaproteobacteria</taxon>
        <taxon>Burkholderiales</taxon>
        <taxon>Comamonadaceae</taxon>
        <taxon>Simplicispira</taxon>
    </lineage>
</organism>
<evidence type="ECO:0000259" key="4">
    <source>
        <dbReference type="Pfam" id="PF07804"/>
    </source>
</evidence>
<dbReference type="Gene3D" id="1.10.1070.20">
    <property type="match status" value="1"/>
</dbReference>
<dbReference type="GO" id="GO:0004674">
    <property type="term" value="F:protein serine/threonine kinase activity"/>
    <property type="evidence" value="ECO:0007669"/>
    <property type="project" value="TreeGrafter"/>
</dbReference>
<dbReference type="NCBIfam" id="TIGR03071">
    <property type="entry name" value="couple_hipA"/>
    <property type="match status" value="1"/>
</dbReference>
<dbReference type="RefSeq" id="WP_119014214.1">
    <property type="nucleotide sequence ID" value="NZ_QXNC01000029.1"/>
</dbReference>
<evidence type="ECO:0000313" key="6">
    <source>
        <dbReference type="EMBL" id="TCP14635.1"/>
    </source>
</evidence>
<dbReference type="GO" id="GO:0005829">
    <property type="term" value="C:cytosol"/>
    <property type="evidence" value="ECO:0007669"/>
    <property type="project" value="TreeGrafter"/>
</dbReference>
<evidence type="ECO:0000256" key="3">
    <source>
        <dbReference type="ARBA" id="ARBA00022777"/>
    </source>
</evidence>
<sequence length="422" mass="47491">MIRLRVWANARPMGWFGHEAGEFFFEYDRQWLEQPGGYVLAPQFALESQRFKGVLVRNFFENLLPEGQVLEDVLAAIHLRDASPFDVLGTLGKELPGVLSLLPENQVRAQQQAYELLTHEALSQRITQREQVPLLMANAQATMSLAGAQDKVGLRFDSRTRRFWDSVGQSPTTHILKPDIRQARYAPSAINEFACMELARALKLPVPKIWLLRVPEAAYVIERYDREVPAHGDIVSLHQIDGCQLLGHGSGWKYERTGALVSLAKLANALRALGVRGKDMLAFQRWVMFNYLIGNADAHAKNISVLIDGGRPGYRLAPFYDLVCVRAYGDTGLALFIGDEETFDAVGLHSWEAFCQDCGFALKETLMELRAMAEDFIPAWDKVRARIDKQNKPSDAERAVLEKMTEVFKLHQGNVMSMLGAM</sequence>
<comment type="similarity">
    <text evidence="1">Belongs to the HipA Ser/Thr kinase family.</text>
</comment>
<evidence type="ECO:0000256" key="1">
    <source>
        <dbReference type="ARBA" id="ARBA00010164"/>
    </source>
</evidence>
<feature type="domain" description="HipA N-terminal subdomain 1" evidence="5">
    <location>
        <begin position="4"/>
        <end position="101"/>
    </location>
</feature>
<dbReference type="EMBL" id="SLXH01000029">
    <property type="protein sequence ID" value="TCP14635.1"/>
    <property type="molecule type" value="Genomic_DNA"/>
</dbReference>
<comment type="caution">
    <text evidence="6">The sequence shown here is derived from an EMBL/GenBank/DDBJ whole genome shotgun (WGS) entry which is preliminary data.</text>
</comment>